<gene>
    <name evidence="5" type="ORF">P43SY_009457</name>
</gene>
<accession>A0AAD5LMZ6</accession>
<dbReference type="PANTHER" id="PTHR46035">
    <property type="entry name" value="TETRATRICOPEPTIDE REPEAT PROTEIN 4"/>
    <property type="match status" value="1"/>
</dbReference>
<protein>
    <recommendedName>
        <fullName evidence="4">Cns1/TTC4 wheel domain-containing protein</fullName>
    </recommendedName>
</protein>
<evidence type="ECO:0000313" key="5">
    <source>
        <dbReference type="EMBL" id="KAJ0403964.1"/>
    </source>
</evidence>
<evidence type="ECO:0000256" key="1">
    <source>
        <dbReference type="ARBA" id="ARBA00022737"/>
    </source>
</evidence>
<keyword evidence="2" id="KW-0802">TPR repeat</keyword>
<comment type="caution">
    <text evidence="5">The sequence shown here is derived from an EMBL/GenBank/DDBJ whole genome shotgun (WGS) entry which is preliminary data.</text>
</comment>
<keyword evidence="1" id="KW-0677">Repeat</keyword>
<reference evidence="5" key="1">
    <citation type="submission" date="2021-12" db="EMBL/GenBank/DDBJ databases">
        <title>Prjna785345.</title>
        <authorList>
            <person name="Rujirawat T."/>
            <person name="Krajaejun T."/>
        </authorList>
    </citation>
    <scope>NUCLEOTIDE SEQUENCE</scope>
    <source>
        <strain evidence="5">Pi057C3</strain>
    </source>
</reference>
<evidence type="ECO:0000256" key="3">
    <source>
        <dbReference type="ARBA" id="ARBA00023602"/>
    </source>
</evidence>
<dbReference type="Gene3D" id="1.25.40.10">
    <property type="entry name" value="Tetratricopeptide repeat domain"/>
    <property type="match status" value="1"/>
</dbReference>
<dbReference type="EMBL" id="JAKCXM010000072">
    <property type="protein sequence ID" value="KAJ0403964.1"/>
    <property type="molecule type" value="Genomic_DNA"/>
</dbReference>
<dbReference type="AlphaFoldDB" id="A0AAD5LMZ6"/>
<organism evidence="5 6">
    <name type="scientific">Pythium insidiosum</name>
    <name type="common">Pythiosis disease agent</name>
    <dbReference type="NCBI Taxonomy" id="114742"/>
    <lineage>
        <taxon>Eukaryota</taxon>
        <taxon>Sar</taxon>
        <taxon>Stramenopiles</taxon>
        <taxon>Oomycota</taxon>
        <taxon>Peronosporomycetes</taxon>
        <taxon>Pythiales</taxon>
        <taxon>Pythiaceae</taxon>
        <taxon>Pythium</taxon>
    </lineage>
</organism>
<comment type="similarity">
    <text evidence="3">Belongs to the TTC4 family.</text>
</comment>
<dbReference type="GO" id="GO:0005829">
    <property type="term" value="C:cytosol"/>
    <property type="evidence" value="ECO:0007669"/>
    <property type="project" value="TreeGrafter"/>
</dbReference>
<dbReference type="SMART" id="SM00028">
    <property type="entry name" value="TPR"/>
    <property type="match status" value="2"/>
</dbReference>
<dbReference type="Proteomes" id="UP001209570">
    <property type="component" value="Unassembled WGS sequence"/>
</dbReference>
<sequence>MVDLEIDESKIWDPVERQKFMESLPEMSLFEDHIVEGDVMVEAIQALIEEGETAESLAMHWKNKGNEMVADAKRNRVYLKNALQYYCDALAYALKALELPEEEKNPAYNMPQLTSQILSNRAAVHLEMKNYSSCRSDAARAIRYDKQNVKAYYRGAKASRLLRKAQDTLHFAELGLEIDPENKLLLKLQAEGLVLVEEERIAAEQKEFERKKRRAFTEKYRQLCTLRQVKVGRAVIEDERVKQHEGTADLDAETGQMVWPMLFLYDEHSTTDFVQAFAEHDTFIEHLANMFPEDGPYCEWDKDTKYVASGLVIYAAADVVEPFRSPEEWHVALSGEAESDDAEARRLRREELHNLKTQRWLEVSPFCTLHRLLSRDDYVVPGIPVVNVFVRNSPAHLDFLRHVRGELEVVSES</sequence>
<dbReference type="GO" id="GO:0006457">
    <property type="term" value="P:protein folding"/>
    <property type="evidence" value="ECO:0007669"/>
    <property type="project" value="TreeGrafter"/>
</dbReference>
<dbReference type="GO" id="GO:0051879">
    <property type="term" value="F:Hsp90 protein binding"/>
    <property type="evidence" value="ECO:0007669"/>
    <property type="project" value="InterPro"/>
</dbReference>
<dbReference type="InterPro" id="IPR011990">
    <property type="entry name" value="TPR-like_helical_dom_sf"/>
</dbReference>
<feature type="domain" description="Cns1/TTC4 wheel" evidence="4">
    <location>
        <begin position="251"/>
        <end position="317"/>
    </location>
</feature>
<dbReference type="GO" id="GO:0030544">
    <property type="term" value="F:Hsp70 protein binding"/>
    <property type="evidence" value="ECO:0007669"/>
    <property type="project" value="TreeGrafter"/>
</dbReference>
<evidence type="ECO:0000259" key="4">
    <source>
        <dbReference type="Pfam" id="PF18972"/>
    </source>
</evidence>
<dbReference type="PANTHER" id="PTHR46035:SF1">
    <property type="entry name" value="TETRATRICOPEPTIDE REPEAT PROTEIN 4"/>
    <property type="match status" value="1"/>
</dbReference>
<evidence type="ECO:0000256" key="2">
    <source>
        <dbReference type="ARBA" id="ARBA00022803"/>
    </source>
</evidence>
<keyword evidence="6" id="KW-1185">Reference proteome</keyword>
<dbReference type="InterPro" id="IPR044059">
    <property type="entry name" value="Csn1/TTC4_wheel"/>
</dbReference>
<dbReference type="InterPro" id="IPR019734">
    <property type="entry name" value="TPR_rpt"/>
</dbReference>
<evidence type="ECO:0000313" key="6">
    <source>
        <dbReference type="Proteomes" id="UP001209570"/>
    </source>
</evidence>
<dbReference type="CDD" id="cd21377">
    <property type="entry name" value="CTWD_Cns1-like"/>
    <property type="match status" value="1"/>
</dbReference>
<name>A0AAD5LMZ6_PYTIN</name>
<dbReference type="SUPFAM" id="SSF48452">
    <property type="entry name" value="TPR-like"/>
    <property type="match status" value="1"/>
</dbReference>
<proteinExistence type="inferred from homology"/>
<dbReference type="Pfam" id="PF18972">
    <property type="entry name" value="Wheel"/>
    <property type="match status" value="1"/>
</dbReference>
<dbReference type="GO" id="GO:0005634">
    <property type="term" value="C:nucleus"/>
    <property type="evidence" value="ECO:0007669"/>
    <property type="project" value="TreeGrafter"/>
</dbReference>